<dbReference type="Proteomes" id="UP000789831">
    <property type="component" value="Unassembled WGS sequence"/>
</dbReference>
<gene>
    <name evidence="12" type="ORF">AGERDE_LOCUS3336</name>
</gene>
<keyword evidence="8" id="KW-0675">Receptor</keyword>
<feature type="region of interest" description="Disordered" evidence="10">
    <location>
        <begin position="403"/>
        <end position="425"/>
    </location>
</feature>
<keyword evidence="5 11" id="KW-1133">Transmembrane helix</keyword>
<dbReference type="GO" id="GO:0004932">
    <property type="term" value="F:mating-type factor pheromone receptor activity"/>
    <property type="evidence" value="ECO:0007669"/>
    <property type="project" value="InterPro"/>
</dbReference>
<proteinExistence type="inferred from homology"/>
<feature type="compositionally biased region" description="Basic and acidic residues" evidence="10">
    <location>
        <begin position="403"/>
        <end position="417"/>
    </location>
</feature>
<feature type="transmembrane region" description="Helical" evidence="11">
    <location>
        <begin position="142"/>
        <end position="160"/>
    </location>
</feature>
<feature type="transmembrane region" description="Helical" evidence="11">
    <location>
        <begin position="6"/>
        <end position="25"/>
    </location>
</feature>
<feature type="transmembrane region" description="Helical" evidence="11">
    <location>
        <begin position="32"/>
        <end position="53"/>
    </location>
</feature>
<dbReference type="PANTHER" id="PTHR28097:SF1">
    <property type="entry name" value="PHEROMONE A FACTOR RECEPTOR"/>
    <property type="match status" value="1"/>
</dbReference>
<feature type="transmembrane region" description="Helical" evidence="11">
    <location>
        <begin position="180"/>
        <end position="203"/>
    </location>
</feature>
<accession>A0A9N8WAI7</accession>
<dbReference type="PANTHER" id="PTHR28097">
    <property type="entry name" value="PHEROMONE A FACTOR RECEPTOR"/>
    <property type="match status" value="1"/>
</dbReference>
<evidence type="ECO:0000313" key="12">
    <source>
        <dbReference type="EMBL" id="CAG8483034.1"/>
    </source>
</evidence>
<evidence type="ECO:0000256" key="1">
    <source>
        <dbReference type="ARBA" id="ARBA00004141"/>
    </source>
</evidence>
<feature type="transmembrane region" description="Helical" evidence="11">
    <location>
        <begin position="73"/>
        <end position="94"/>
    </location>
</feature>
<evidence type="ECO:0000256" key="2">
    <source>
        <dbReference type="ARBA" id="ARBA00011085"/>
    </source>
</evidence>
<comment type="caution">
    <text evidence="12">The sequence shown here is derived from an EMBL/GenBank/DDBJ whole genome shotgun (WGS) entry which is preliminary data.</text>
</comment>
<dbReference type="Pfam" id="PF02076">
    <property type="entry name" value="STE3"/>
    <property type="match status" value="1"/>
</dbReference>
<keyword evidence="6" id="KW-0297">G-protein coupled receptor</keyword>
<dbReference type="OrthoDB" id="2874149at2759"/>
<organism evidence="12 13">
    <name type="scientific">Ambispora gerdemannii</name>
    <dbReference type="NCBI Taxonomy" id="144530"/>
    <lineage>
        <taxon>Eukaryota</taxon>
        <taxon>Fungi</taxon>
        <taxon>Fungi incertae sedis</taxon>
        <taxon>Mucoromycota</taxon>
        <taxon>Glomeromycotina</taxon>
        <taxon>Glomeromycetes</taxon>
        <taxon>Archaeosporales</taxon>
        <taxon>Ambisporaceae</taxon>
        <taxon>Ambispora</taxon>
    </lineage>
</organism>
<evidence type="ECO:0000256" key="9">
    <source>
        <dbReference type="ARBA" id="ARBA00023224"/>
    </source>
</evidence>
<keyword evidence="7 11" id="KW-0472">Membrane</keyword>
<evidence type="ECO:0000256" key="6">
    <source>
        <dbReference type="ARBA" id="ARBA00023040"/>
    </source>
</evidence>
<dbReference type="InterPro" id="IPR001499">
    <property type="entry name" value="GPCR_STE3"/>
</dbReference>
<evidence type="ECO:0000256" key="10">
    <source>
        <dbReference type="SAM" id="MobiDB-lite"/>
    </source>
</evidence>
<evidence type="ECO:0000256" key="8">
    <source>
        <dbReference type="ARBA" id="ARBA00023170"/>
    </source>
</evidence>
<sequence length="514" mass="58563">MADYIFTVFSILAVIFALIPSPIHIQNQNWGAIFMTFWVVITNFTNFVNSIIWANTIYDDKPYTEYWCRITTVLYLASGYGLVLSIVCMVYTLSTYVRNAIILSEHEKRRQNHKYSIRLLLGCYAPSYPTLATVFVNLMWPLIFSLFGAYYAVLTGYHIVRKQLELQQLLRLKKTSKSKFYRLVFFCVTLLLLMLPASAYMLVLNAKQKLYPYDYKMIKENFGIITTNHVAPFTLFEYFKPLTAFALFIFFGNGEDANAQYAKWGKAMGLDKVFGCCFSHNSGNKKSTKFPSSPTSTFPLSYHSSAFDGSSPALINKDAGTPRTNKDEKYLATNSELSDDTSFTSSEVSVQVQTPIKKKGVLRNFLYMHRTPTEQSKYDLTSGIQIRINGLSSAFDINENNIKEEGEQDTKLEEKQAPRYQSTESYHREIQNAIVDIYDQEEKELDNDQVSIVIDDGNSNTPITIPSTSITRESYLSPQVNIVDTDTFIARGIDDVVEEYRRMVSPEPSSKGSN</sequence>
<keyword evidence="9" id="KW-0807">Transducer</keyword>
<evidence type="ECO:0000256" key="7">
    <source>
        <dbReference type="ARBA" id="ARBA00023136"/>
    </source>
</evidence>
<keyword evidence="3" id="KW-0589">Pheromone response</keyword>
<evidence type="ECO:0000256" key="11">
    <source>
        <dbReference type="SAM" id="Phobius"/>
    </source>
</evidence>
<keyword evidence="4 11" id="KW-0812">Transmembrane</keyword>
<protein>
    <submittedName>
        <fullName evidence="12">440_t:CDS:1</fullName>
    </submittedName>
</protein>
<keyword evidence="13" id="KW-1185">Reference proteome</keyword>
<evidence type="ECO:0000256" key="3">
    <source>
        <dbReference type="ARBA" id="ARBA00022507"/>
    </source>
</evidence>
<name>A0A9N8WAI7_9GLOM</name>
<dbReference type="EMBL" id="CAJVPL010000323">
    <property type="protein sequence ID" value="CAG8483034.1"/>
    <property type="molecule type" value="Genomic_DNA"/>
</dbReference>
<dbReference type="GO" id="GO:0000750">
    <property type="term" value="P:pheromone-dependent signal transduction involved in conjugation with cellular fusion"/>
    <property type="evidence" value="ECO:0007669"/>
    <property type="project" value="TreeGrafter"/>
</dbReference>
<dbReference type="PRINTS" id="PR00899">
    <property type="entry name" value="GPCRSTE3"/>
</dbReference>
<comment type="subcellular location">
    <subcellularLocation>
        <location evidence="1">Membrane</location>
        <topology evidence="1">Multi-pass membrane protein</topology>
    </subcellularLocation>
</comment>
<evidence type="ECO:0000313" key="13">
    <source>
        <dbReference type="Proteomes" id="UP000789831"/>
    </source>
</evidence>
<comment type="similarity">
    <text evidence="2">Belongs to the G-protein coupled receptor 4 family.</text>
</comment>
<dbReference type="GO" id="GO:0005886">
    <property type="term" value="C:plasma membrane"/>
    <property type="evidence" value="ECO:0007669"/>
    <property type="project" value="TreeGrafter"/>
</dbReference>
<evidence type="ECO:0000256" key="5">
    <source>
        <dbReference type="ARBA" id="ARBA00022989"/>
    </source>
</evidence>
<feature type="transmembrane region" description="Helical" evidence="11">
    <location>
        <begin position="115"/>
        <end position="136"/>
    </location>
</feature>
<reference evidence="12" key="1">
    <citation type="submission" date="2021-06" db="EMBL/GenBank/DDBJ databases">
        <authorList>
            <person name="Kallberg Y."/>
            <person name="Tangrot J."/>
            <person name="Rosling A."/>
        </authorList>
    </citation>
    <scope>NUCLEOTIDE SEQUENCE</scope>
    <source>
        <strain evidence="12">MT106</strain>
    </source>
</reference>
<evidence type="ECO:0000256" key="4">
    <source>
        <dbReference type="ARBA" id="ARBA00022692"/>
    </source>
</evidence>
<dbReference type="AlphaFoldDB" id="A0A9N8WAI7"/>